<evidence type="ECO:0000313" key="2">
    <source>
        <dbReference type="EMBL" id="TEB05981.1"/>
    </source>
</evidence>
<sequence length="580" mass="67178">MNDFLRVGLQNFLYNAGILGFIAVLDKGKCSHYYEIKGSDLYIGKALFLDDNIDLAVMYYEALRERFQDGTVYQRIVNMNDQLKNSSIDDDSLEKLMQELKTYLQNKRYKSGFEIAKQKGVQYNPLEGLKAINEMENDDEKIKMAIEITDYILKFPEIFCFKDIAEIKVSKIWNNISFLLPHYKIKDMIDTHRNVFIKPLKNWISKSYKAKDYCIECGISLPTSLSKGLSWLNDMGVDHKRKYSYFWNFKPDSYLCPLCAFIYSCTPLGFSYSDYNDECVFINNSESIEALQRDNISAKSDIDHEAEKENIGRLTYRLINRIINEQLRQKQKYELSNIQVIIKRRDGHYDINLLSRTHLKVIKECGKELERLTKAYLTISNKKKSKRNSNKNSKKDSSKDRLYVFQECIRNLINGYYQYGIINMALRKGFSDGENVGYVRQLLKVQLVSKKYIKGGSAMVSDGMLFAVSQDGIRLRKKFENKDKSDTKKDSADNKLRGFAYQLLNALQVGDCNGFLNIVSRIYIGMGEPIPNLFMKMLNNEEAFKSLGYAYVLGLKGTAEEYSADKQKNSYSDENSKEVK</sequence>
<evidence type="ECO:0000259" key="1">
    <source>
        <dbReference type="Pfam" id="PF09706"/>
    </source>
</evidence>
<dbReference type="NCBIfam" id="TIGR01908">
    <property type="entry name" value="cas_CXXC_CXXC"/>
    <property type="match status" value="1"/>
</dbReference>
<reference evidence="2 3" key="1">
    <citation type="journal article" date="2018" name="Environ. Microbiol.">
        <title>Novel energy conservation strategies and behaviour of Pelotomaculum schinkii driving syntrophic propionate catabolism.</title>
        <authorList>
            <person name="Hidalgo-Ahumada C.A.P."/>
            <person name="Nobu M.K."/>
            <person name="Narihiro T."/>
            <person name="Tamaki H."/>
            <person name="Liu W.T."/>
            <person name="Kamagata Y."/>
            <person name="Stams A.J.M."/>
            <person name="Imachi H."/>
            <person name="Sousa D.Z."/>
        </authorList>
    </citation>
    <scope>NUCLEOTIDE SEQUENCE [LARGE SCALE GENOMIC DNA]</scope>
    <source>
        <strain evidence="2 3">HH</strain>
    </source>
</reference>
<name>A0A4Y7RBA0_9FIRM</name>
<organism evidence="2 3">
    <name type="scientific">Pelotomaculum schinkii</name>
    <dbReference type="NCBI Taxonomy" id="78350"/>
    <lineage>
        <taxon>Bacteria</taxon>
        <taxon>Bacillati</taxon>
        <taxon>Bacillota</taxon>
        <taxon>Clostridia</taxon>
        <taxon>Eubacteriales</taxon>
        <taxon>Desulfotomaculaceae</taxon>
        <taxon>Pelotomaculum</taxon>
    </lineage>
</organism>
<dbReference type="InterPro" id="IPR019121">
    <property type="entry name" value="CRISPR-assoc_CXXC-CXXC_dom"/>
</dbReference>
<dbReference type="EMBL" id="QFGA01000002">
    <property type="protein sequence ID" value="TEB05981.1"/>
    <property type="molecule type" value="Genomic_DNA"/>
</dbReference>
<keyword evidence="3" id="KW-1185">Reference proteome</keyword>
<evidence type="ECO:0000313" key="3">
    <source>
        <dbReference type="Proteomes" id="UP000298324"/>
    </source>
</evidence>
<dbReference type="RefSeq" id="WP_190258643.1">
    <property type="nucleotide sequence ID" value="NZ_QFGA01000002.1"/>
</dbReference>
<feature type="domain" description="CRISPR-associated protein CXXC-CXXC" evidence="1">
    <location>
        <begin position="210"/>
        <end position="270"/>
    </location>
</feature>
<gene>
    <name evidence="2" type="ORF">Psch_03023</name>
</gene>
<protein>
    <submittedName>
        <fullName evidence="2">CRISPR-associated protein</fullName>
    </submittedName>
</protein>
<dbReference type="Proteomes" id="UP000298324">
    <property type="component" value="Unassembled WGS sequence"/>
</dbReference>
<comment type="caution">
    <text evidence="2">The sequence shown here is derived from an EMBL/GenBank/DDBJ whole genome shotgun (WGS) entry which is preliminary data.</text>
</comment>
<accession>A0A4Y7RBA0</accession>
<dbReference type="InterPro" id="IPR010180">
    <property type="entry name" value="CRISPR-assoc_prot_CXXC-CXXC"/>
</dbReference>
<proteinExistence type="predicted"/>
<dbReference type="Pfam" id="PF09706">
    <property type="entry name" value="Cas_CXXC_CXXC"/>
    <property type="match status" value="1"/>
</dbReference>
<dbReference type="AlphaFoldDB" id="A0A4Y7RBA0"/>